<feature type="repeat" description="PPR" evidence="2">
    <location>
        <begin position="597"/>
        <end position="631"/>
    </location>
</feature>
<dbReference type="AlphaFoldDB" id="A0A7I8KTK3"/>
<organism evidence="4 5">
    <name type="scientific">Spirodela intermedia</name>
    <name type="common">Intermediate duckweed</name>
    <dbReference type="NCBI Taxonomy" id="51605"/>
    <lineage>
        <taxon>Eukaryota</taxon>
        <taxon>Viridiplantae</taxon>
        <taxon>Streptophyta</taxon>
        <taxon>Embryophyta</taxon>
        <taxon>Tracheophyta</taxon>
        <taxon>Spermatophyta</taxon>
        <taxon>Magnoliopsida</taxon>
        <taxon>Liliopsida</taxon>
        <taxon>Araceae</taxon>
        <taxon>Lemnoideae</taxon>
        <taxon>Spirodela</taxon>
    </lineage>
</organism>
<dbReference type="InterPro" id="IPR002885">
    <property type="entry name" value="PPR_rpt"/>
</dbReference>
<gene>
    <name evidence="4" type="ORF">SI8410_09011847</name>
</gene>
<dbReference type="Proteomes" id="UP000663760">
    <property type="component" value="Chromosome 9"/>
</dbReference>
<evidence type="ECO:0000256" key="1">
    <source>
        <dbReference type="ARBA" id="ARBA00022737"/>
    </source>
</evidence>
<dbReference type="Gene3D" id="1.25.40.10">
    <property type="entry name" value="Tetratricopeptide repeat domain"/>
    <property type="match status" value="6"/>
</dbReference>
<keyword evidence="1" id="KW-0677">Repeat</keyword>
<name>A0A7I8KTK3_SPIIN</name>
<dbReference type="NCBIfam" id="TIGR00756">
    <property type="entry name" value="PPR"/>
    <property type="match status" value="9"/>
</dbReference>
<dbReference type="GO" id="GO:0009451">
    <property type="term" value="P:RNA modification"/>
    <property type="evidence" value="ECO:0007669"/>
    <property type="project" value="InterPro"/>
</dbReference>
<accession>A0A7I8KTK3</accession>
<dbReference type="PANTHER" id="PTHR47926:SF369">
    <property type="entry name" value="DYW DOMAIN-CONTAINING PROTEIN"/>
    <property type="match status" value="1"/>
</dbReference>
<proteinExistence type="predicted"/>
<feature type="repeat" description="PPR" evidence="2">
    <location>
        <begin position="426"/>
        <end position="460"/>
    </location>
</feature>
<evidence type="ECO:0000313" key="5">
    <source>
        <dbReference type="Proteomes" id="UP000663760"/>
    </source>
</evidence>
<dbReference type="PANTHER" id="PTHR47926">
    <property type="entry name" value="PENTATRICOPEPTIDE REPEAT-CONTAINING PROTEIN"/>
    <property type="match status" value="1"/>
</dbReference>
<feature type="repeat" description="PPR" evidence="2">
    <location>
        <begin position="254"/>
        <end position="289"/>
    </location>
</feature>
<evidence type="ECO:0000259" key="3">
    <source>
        <dbReference type="Pfam" id="PF14432"/>
    </source>
</evidence>
<feature type="repeat" description="PPR" evidence="2">
    <location>
        <begin position="496"/>
        <end position="530"/>
    </location>
</feature>
<dbReference type="Pfam" id="PF14432">
    <property type="entry name" value="DYW_deaminase"/>
    <property type="match status" value="1"/>
</dbReference>
<feature type="repeat" description="PPR" evidence="2">
    <location>
        <begin position="290"/>
        <end position="324"/>
    </location>
</feature>
<dbReference type="OrthoDB" id="185373at2759"/>
<evidence type="ECO:0000256" key="2">
    <source>
        <dbReference type="PROSITE-ProRule" id="PRU00708"/>
    </source>
</evidence>
<feature type="repeat" description="PPR" evidence="2">
    <location>
        <begin position="325"/>
        <end position="359"/>
    </location>
</feature>
<feature type="repeat" description="PPR" evidence="2">
    <location>
        <begin position="461"/>
        <end position="495"/>
    </location>
</feature>
<reference evidence="4" key="1">
    <citation type="submission" date="2020-02" db="EMBL/GenBank/DDBJ databases">
        <authorList>
            <person name="Scholz U."/>
            <person name="Mascher M."/>
            <person name="Fiebig A."/>
        </authorList>
    </citation>
    <scope>NUCLEOTIDE SEQUENCE</scope>
</reference>
<dbReference type="FunFam" id="1.25.40.10:FF:000380">
    <property type="entry name" value="Pentatricopeptide repeat-containing protein, chloroplastic"/>
    <property type="match status" value="1"/>
</dbReference>
<dbReference type="EMBL" id="LR746272">
    <property type="protein sequence ID" value="CAA7401169.1"/>
    <property type="molecule type" value="Genomic_DNA"/>
</dbReference>
<evidence type="ECO:0000313" key="4">
    <source>
        <dbReference type="EMBL" id="CAA7401169.1"/>
    </source>
</evidence>
<dbReference type="InterPro" id="IPR011990">
    <property type="entry name" value="TPR-like_helical_dom_sf"/>
</dbReference>
<keyword evidence="5" id="KW-1185">Reference proteome</keyword>
<feature type="domain" description="DYW" evidence="3">
    <location>
        <begin position="823"/>
        <end position="903"/>
    </location>
</feature>
<dbReference type="GO" id="GO:0099402">
    <property type="term" value="P:plant organ development"/>
    <property type="evidence" value="ECO:0007669"/>
    <property type="project" value="UniProtKB-ARBA"/>
</dbReference>
<dbReference type="Pfam" id="PF01535">
    <property type="entry name" value="PPR"/>
    <property type="match status" value="8"/>
</dbReference>
<feature type="repeat" description="PPR" evidence="2">
    <location>
        <begin position="150"/>
        <end position="184"/>
    </location>
</feature>
<dbReference type="InterPro" id="IPR046960">
    <property type="entry name" value="PPR_At4g14850-like_plant"/>
</dbReference>
<dbReference type="GO" id="GO:0008270">
    <property type="term" value="F:zinc ion binding"/>
    <property type="evidence" value="ECO:0007669"/>
    <property type="project" value="InterPro"/>
</dbReference>
<dbReference type="PROSITE" id="PS51375">
    <property type="entry name" value="PPR"/>
    <property type="match status" value="8"/>
</dbReference>
<sequence>MAAAHGGGLRRTIPPPFCPLPPASSFSFSCLKPATCSARRAAQAAAAAANERTHNSTDQKLKRLCRDGRLQEAIAMLDDEGASVATKTYISLLQSCIDSKSIAEGRQLHEKIGLVRNPTAFVETKLVSMYAKCGDLEEARKVFAAMHERNLFSWSALINGFAREHRWEEVLGIFFQMIEEGVTPDAFLFPKFLQACANLGDAETGRLLHSLAVRTGLSELAVEAHVSNSILAMYAKCGELGSAKRFFDKMGTRDRVSWNSLISGHCQCGELEEALRLFERMLQVEGIEPGLVTWNILITSYNQIGKADVAMGLMKKMDHSGLVPDVVTWTSMISGFAQNNRPEQALDLFRQMQQAGVSANHVTFASTISACASLKDCRAGAQLHAGAAKAGCAGRPLVGNSLTDMYAKCGRLDEARRAFDGTAERDVFTWNSLIGGYAQAGYCGKAYDLFSRMEGLGVQRNVVTWNVMISGYLQSGDVDQAMELFRSMEADGVERSTSSWNLLISGSLQNSQRNAAMGIFRQMQSLGQRPNHISILSVLPACANILSHLKVKEIHACALRRHLISEVSVSNSMVDAYMKSGDVNSAESVFAAMPSRDVLSWNSLIDGYVLHCRPTAAVDVFRRMSSEGEVKPDHSTFAGLIHAYGLGGMVAEGRRLFASMTGELHVRPTSEHYAAMVHLFGRSARLTEATGFIEKMPLEPDSKVWAALLTAGRAHGDAASAKLAAENLRRLKPRNPVIKWLSLQLQAMLSGNGGDPPTASKLKRSSGGDEALGCCWVGLKYKVHTIPAGDVAMLGSEPIRKMLDGIVKRMELTEWDVPSRQLAIEDEEREEATGIRCEKIALAFSLVHSSSGVIRIVKNLRVSAGGHAAAKFISRAFQREILIKDPRSLHRFKDGQCSCGEYW</sequence>
<dbReference type="FunFam" id="1.25.40.10:FF:000158">
    <property type="entry name" value="pentatricopeptide repeat-containing protein At2g33680"/>
    <property type="match status" value="1"/>
</dbReference>
<dbReference type="GO" id="GO:0003723">
    <property type="term" value="F:RNA binding"/>
    <property type="evidence" value="ECO:0007669"/>
    <property type="project" value="InterPro"/>
</dbReference>
<dbReference type="FunFam" id="1.25.40.10:FF:000393">
    <property type="entry name" value="Pentatricopeptide repeat-containing protein At1g20230"/>
    <property type="match status" value="1"/>
</dbReference>
<protein>
    <recommendedName>
        <fullName evidence="3">DYW domain-containing protein</fullName>
    </recommendedName>
</protein>
<dbReference type="InterPro" id="IPR032867">
    <property type="entry name" value="DYW_dom"/>
</dbReference>
<dbReference type="Pfam" id="PF13041">
    <property type="entry name" value="PPR_2"/>
    <property type="match status" value="3"/>
</dbReference>